<proteinExistence type="inferred from homology"/>
<dbReference type="PANTHER" id="PTHR45616:SF26">
    <property type="entry name" value="KERATIN, TYPE II CYTOSKELETAL 8"/>
    <property type="match status" value="1"/>
</dbReference>
<keyword evidence="8" id="KW-0539">Nucleus</keyword>
<keyword evidence="5" id="KW-0416">Keratin</keyword>
<feature type="compositionally biased region" description="Low complexity" evidence="15">
    <location>
        <begin position="7"/>
        <end position="17"/>
    </location>
</feature>
<evidence type="ECO:0000256" key="13">
    <source>
        <dbReference type="RuleBase" id="RU000685"/>
    </source>
</evidence>
<dbReference type="Gene3D" id="1.20.5.170">
    <property type="match status" value="1"/>
</dbReference>
<evidence type="ECO:0000256" key="4">
    <source>
        <dbReference type="ARBA" id="ARBA00022490"/>
    </source>
</evidence>
<dbReference type="GO" id="GO:0005654">
    <property type="term" value="C:nucleoplasm"/>
    <property type="evidence" value="ECO:0007669"/>
    <property type="project" value="UniProtKB-SubCell"/>
</dbReference>
<feature type="compositionally biased region" description="Basic and acidic residues" evidence="15">
    <location>
        <begin position="24"/>
        <end position="38"/>
    </location>
</feature>
<keyword evidence="17" id="KW-1185">Reference proteome</keyword>
<comment type="function">
    <text evidence="9">Together with KRT19, helps to link the contractile apparatus to dystrophin at the costameres of striated muscle.</text>
</comment>
<evidence type="ECO:0000256" key="15">
    <source>
        <dbReference type="SAM" id="MobiDB-lite"/>
    </source>
</evidence>
<gene>
    <name evidence="18" type="primary">LOC102199446</name>
</gene>
<dbReference type="Proteomes" id="UP000695023">
    <property type="component" value="Unplaced"/>
</dbReference>
<feature type="coiled-coil region" evidence="14">
    <location>
        <begin position="40"/>
        <end position="137"/>
    </location>
</feature>
<dbReference type="SMART" id="SM01391">
    <property type="entry name" value="Filament"/>
    <property type="match status" value="1"/>
</dbReference>
<dbReference type="Pfam" id="PF00038">
    <property type="entry name" value="Filament"/>
    <property type="match status" value="1"/>
</dbReference>
<evidence type="ECO:0000256" key="1">
    <source>
        <dbReference type="ARBA" id="ARBA00004109"/>
    </source>
</evidence>
<organism evidence="17 18">
    <name type="scientific">Pundamilia nyererei</name>
    <dbReference type="NCBI Taxonomy" id="303518"/>
    <lineage>
        <taxon>Eukaryota</taxon>
        <taxon>Metazoa</taxon>
        <taxon>Chordata</taxon>
        <taxon>Craniata</taxon>
        <taxon>Vertebrata</taxon>
        <taxon>Euteleostomi</taxon>
        <taxon>Actinopterygii</taxon>
        <taxon>Neopterygii</taxon>
        <taxon>Teleostei</taxon>
        <taxon>Neoteleostei</taxon>
        <taxon>Acanthomorphata</taxon>
        <taxon>Ovalentaria</taxon>
        <taxon>Cichlomorphae</taxon>
        <taxon>Cichliformes</taxon>
        <taxon>Cichlidae</taxon>
        <taxon>African cichlids</taxon>
        <taxon>Pseudocrenilabrinae</taxon>
        <taxon>Haplochromini</taxon>
        <taxon>Pundamilia</taxon>
    </lineage>
</organism>
<evidence type="ECO:0000256" key="11">
    <source>
        <dbReference type="ARBA" id="ARBA00042886"/>
    </source>
</evidence>
<evidence type="ECO:0000313" key="17">
    <source>
        <dbReference type="Proteomes" id="UP000695023"/>
    </source>
</evidence>
<dbReference type="GeneID" id="102199446"/>
<evidence type="ECO:0000313" key="18">
    <source>
        <dbReference type="RefSeq" id="XP_005752953.1"/>
    </source>
</evidence>
<evidence type="ECO:0000256" key="10">
    <source>
        <dbReference type="ARBA" id="ARBA00039429"/>
    </source>
</evidence>
<feature type="region of interest" description="Disordered" evidence="15">
    <location>
        <begin position="1"/>
        <end position="38"/>
    </location>
</feature>
<keyword evidence="7 14" id="KW-0175">Coiled coil</keyword>
<dbReference type="AlphaFoldDB" id="A0A9Y3VWV1"/>
<evidence type="ECO:0000256" key="12">
    <source>
        <dbReference type="ARBA" id="ARBA00042964"/>
    </source>
</evidence>
<sequence length="419" mass="48874">MSKPRDYSSQSYSPSSKKPLRSVPTDRVDSSGKSKEKNDLVGLNDKFVALIEKVKNLENEKRRLETKLKILREQEDYNGKVEYLVKQLENELEQQIESLKSDQNKLQPELQEIQDEVDDTKKRYEDQLRQRGDLENDFIVSKKEVDEGHLEAVALAVDLEDLMRTMAFLRLAFDEEIKELESRIQNKTVVLQDNTRRSLDMDQFIKTVENQYATMATRTREEAEQWNQRKMESLVQTVGEREQEVRDIKREISDLLRLIQRLTADLESLRRKEEALMNDLDDARKEGEENLNKARENIALLEDCLKRARQDLATLIRDHQELLNIKLAMDIEINTYKKLLEGEEQRMSYLMRQSDVHLPPTRYVPANPKATEPTPVRDIAATTPTTIVPPVSPATKKRLLIRLEVEEGKLVSESYQYTD</sequence>
<name>A0A9Y3VWV1_9CICH</name>
<dbReference type="PANTHER" id="PTHR45616">
    <property type="entry name" value="GATA-TYPE DOMAIN-CONTAINING PROTEIN"/>
    <property type="match status" value="1"/>
</dbReference>
<evidence type="ECO:0000256" key="8">
    <source>
        <dbReference type="ARBA" id="ARBA00023242"/>
    </source>
</evidence>
<evidence type="ECO:0000259" key="16">
    <source>
        <dbReference type="PROSITE" id="PS51842"/>
    </source>
</evidence>
<dbReference type="GO" id="GO:0005882">
    <property type="term" value="C:intermediate filament"/>
    <property type="evidence" value="ECO:0007669"/>
    <property type="project" value="UniProtKB-KW"/>
</dbReference>
<keyword evidence="4" id="KW-0963">Cytoplasm</keyword>
<dbReference type="InterPro" id="IPR018039">
    <property type="entry name" value="IF_conserved"/>
</dbReference>
<dbReference type="RefSeq" id="XP_005752953.1">
    <property type="nucleotide sequence ID" value="XM_005752896.1"/>
</dbReference>
<protein>
    <recommendedName>
        <fullName evidence="10">Keratin, type II cytoskeletal 8</fullName>
    </recommendedName>
    <alternativeName>
        <fullName evidence="12">Cytokeratin-8</fullName>
    </alternativeName>
    <alternativeName>
        <fullName evidence="11">Keratin-8</fullName>
    </alternativeName>
</protein>
<dbReference type="GO" id="GO:0005737">
    <property type="term" value="C:cytoplasm"/>
    <property type="evidence" value="ECO:0007669"/>
    <property type="project" value="UniProtKB-SubCell"/>
</dbReference>
<feature type="domain" description="IF rod" evidence="16">
    <location>
        <begin position="36"/>
        <end position="347"/>
    </location>
</feature>
<evidence type="ECO:0000256" key="5">
    <source>
        <dbReference type="ARBA" id="ARBA00022744"/>
    </source>
</evidence>
<evidence type="ECO:0000256" key="9">
    <source>
        <dbReference type="ARBA" id="ARBA00037766"/>
    </source>
</evidence>
<dbReference type="Gene3D" id="1.20.5.1160">
    <property type="entry name" value="Vasodilator-stimulated phosphoprotein"/>
    <property type="match status" value="1"/>
</dbReference>
<reference evidence="18" key="1">
    <citation type="submission" date="2025-08" db="UniProtKB">
        <authorList>
            <consortium name="RefSeq"/>
        </authorList>
    </citation>
    <scope>IDENTIFICATION</scope>
</reference>
<accession>A0A9Y3VWV1</accession>
<evidence type="ECO:0000256" key="14">
    <source>
        <dbReference type="SAM" id="Coils"/>
    </source>
</evidence>
<dbReference type="InterPro" id="IPR039008">
    <property type="entry name" value="IF_rod_dom"/>
</dbReference>
<dbReference type="GO" id="GO:0016363">
    <property type="term" value="C:nuclear matrix"/>
    <property type="evidence" value="ECO:0007669"/>
    <property type="project" value="UniProtKB-SubCell"/>
</dbReference>
<feature type="coiled-coil region" evidence="14">
    <location>
        <begin position="231"/>
        <end position="325"/>
    </location>
</feature>
<evidence type="ECO:0000256" key="7">
    <source>
        <dbReference type="ARBA" id="ARBA00023054"/>
    </source>
</evidence>
<dbReference type="Gene3D" id="1.20.5.500">
    <property type="entry name" value="Single helix bin"/>
    <property type="match status" value="1"/>
</dbReference>
<comment type="subcellular location">
    <subcellularLocation>
        <location evidence="2">Cytoplasm</location>
    </subcellularLocation>
    <subcellularLocation>
        <location evidence="1">Nucleus matrix</location>
    </subcellularLocation>
    <subcellularLocation>
        <location evidence="3">Nucleus</location>
        <location evidence="3">Nucleoplasm</location>
    </subcellularLocation>
</comment>
<comment type="similarity">
    <text evidence="13">Belongs to the intermediate filament family.</text>
</comment>
<keyword evidence="6 13" id="KW-0403">Intermediate filament</keyword>
<evidence type="ECO:0000256" key="3">
    <source>
        <dbReference type="ARBA" id="ARBA00004642"/>
    </source>
</evidence>
<dbReference type="PROSITE" id="PS51842">
    <property type="entry name" value="IF_ROD_2"/>
    <property type="match status" value="1"/>
</dbReference>
<evidence type="ECO:0000256" key="6">
    <source>
        <dbReference type="ARBA" id="ARBA00022754"/>
    </source>
</evidence>
<dbReference type="PROSITE" id="PS00226">
    <property type="entry name" value="IF_ROD_1"/>
    <property type="match status" value="1"/>
</dbReference>
<dbReference type="SUPFAM" id="SSF64593">
    <property type="entry name" value="Intermediate filament protein, coiled coil region"/>
    <property type="match status" value="2"/>
</dbReference>
<evidence type="ECO:0000256" key="2">
    <source>
        <dbReference type="ARBA" id="ARBA00004496"/>
    </source>
</evidence>